<dbReference type="RefSeq" id="WP_120978630.1">
    <property type="nucleotide sequence ID" value="NZ_RBZM01000008.1"/>
</dbReference>
<gene>
    <name evidence="2" type="ORF">D7Z26_19170</name>
</gene>
<dbReference type="GO" id="GO:0016787">
    <property type="term" value="F:hydrolase activity"/>
    <property type="evidence" value="ECO:0007669"/>
    <property type="project" value="UniProtKB-KW"/>
</dbReference>
<dbReference type="Gene3D" id="3.40.50.1820">
    <property type="entry name" value="alpha/beta hydrolase"/>
    <property type="match status" value="1"/>
</dbReference>
<dbReference type="InterPro" id="IPR051044">
    <property type="entry name" value="MAG_DAG_Lipase"/>
</dbReference>
<dbReference type="PRINTS" id="PR00111">
    <property type="entry name" value="ABHYDROLASE"/>
</dbReference>
<organism evidence="2 3">
    <name type="scientific">Cohnella endophytica</name>
    <dbReference type="NCBI Taxonomy" id="2419778"/>
    <lineage>
        <taxon>Bacteria</taxon>
        <taxon>Bacillati</taxon>
        <taxon>Bacillota</taxon>
        <taxon>Bacilli</taxon>
        <taxon>Bacillales</taxon>
        <taxon>Paenibacillaceae</taxon>
        <taxon>Cohnella</taxon>
    </lineage>
</organism>
<dbReference type="PANTHER" id="PTHR11614">
    <property type="entry name" value="PHOSPHOLIPASE-RELATED"/>
    <property type="match status" value="1"/>
</dbReference>
<keyword evidence="2" id="KW-0378">Hydrolase</keyword>
<dbReference type="Proteomes" id="UP000282076">
    <property type="component" value="Unassembled WGS sequence"/>
</dbReference>
<dbReference type="Pfam" id="PF12146">
    <property type="entry name" value="Hydrolase_4"/>
    <property type="match status" value="1"/>
</dbReference>
<feature type="domain" description="Serine aminopeptidase S33" evidence="1">
    <location>
        <begin position="37"/>
        <end position="269"/>
    </location>
</feature>
<proteinExistence type="predicted"/>
<comment type="caution">
    <text evidence="2">The sequence shown here is derived from an EMBL/GenBank/DDBJ whole genome shotgun (WGS) entry which is preliminary data.</text>
</comment>
<dbReference type="EMBL" id="RBZM01000008">
    <property type="protein sequence ID" value="RKP49947.1"/>
    <property type="molecule type" value="Genomic_DNA"/>
</dbReference>
<dbReference type="SUPFAM" id="SSF53474">
    <property type="entry name" value="alpha/beta-Hydrolases"/>
    <property type="match status" value="1"/>
</dbReference>
<dbReference type="InterPro" id="IPR029058">
    <property type="entry name" value="AB_hydrolase_fold"/>
</dbReference>
<evidence type="ECO:0000313" key="3">
    <source>
        <dbReference type="Proteomes" id="UP000282076"/>
    </source>
</evidence>
<evidence type="ECO:0000313" key="2">
    <source>
        <dbReference type="EMBL" id="RKP49947.1"/>
    </source>
</evidence>
<reference evidence="2 3" key="1">
    <citation type="submission" date="2018-10" db="EMBL/GenBank/DDBJ databases">
        <title>Cohnella sp. M2MS4P-1, whole genome shotgun sequence.</title>
        <authorList>
            <person name="Tuo L."/>
        </authorList>
    </citation>
    <scope>NUCLEOTIDE SEQUENCE [LARGE SCALE GENOMIC DNA]</scope>
    <source>
        <strain evidence="2 3">M2MS4P-1</strain>
    </source>
</reference>
<protein>
    <submittedName>
        <fullName evidence="2">Alpha/beta hydrolase</fullName>
    </submittedName>
</protein>
<dbReference type="AlphaFoldDB" id="A0A494XGR9"/>
<dbReference type="InterPro" id="IPR022742">
    <property type="entry name" value="Hydrolase_4"/>
</dbReference>
<accession>A0A494XGR9</accession>
<keyword evidence="3" id="KW-1185">Reference proteome</keyword>
<dbReference type="OrthoDB" id="9806902at2"/>
<name>A0A494XGR9_9BACL</name>
<sequence>MLFQLLQGGILLKVIEGTFNGVNGTQLFYRKAFQRESAKGMVLAVHGLGDHSGGLRNLYEKWAESGYIVYALDLRGHGRSLGKRGFIRTWDEFRGDLHSLRELGASETQGLPIYLAGHSLGGVISADYALHHGEGISGLVLIAPAISYRPTFFEKFLLASLGKLKPDLAIRKNGDPEGLTLDPEILTRLTSDPLRHNTVTPGLGLGLMQAVSRIMKQSSAIQIPLLLQYGLEDKLTPPAKLREFFHSVGSGDKQTFEYDAMRHRPFDDLDRERFFADMLNWLDRHVERR</sequence>
<dbReference type="InterPro" id="IPR000073">
    <property type="entry name" value="AB_hydrolase_1"/>
</dbReference>
<evidence type="ECO:0000259" key="1">
    <source>
        <dbReference type="Pfam" id="PF12146"/>
    </source>
</evidence>